<name>A0A136KJ40_9BACT</name>
<dbReference type="SUPFAM" id="SSF143011">
    <property type="entry name" value="RelE-like"/>
    <property type="match status" value="1"/>
</dbReference>
<evidence type="ECO:0000313" key="1">
    <source>
        <dbReference type="EMBL" id="KXK09437.1"/>
    </source>
</evidence>
<sequence length="87" mass="10064">MTEIIYTSKAKDDLARIHWKTRQRIINSLSCVYGQDPTTKGFKNLSGTDLLKMKVEDHIIIGKIEASELNIITVQRYKQIRFPEPTN</sequence>
<gene>
    <name evidence="1" type="ORF">UZ20_WS6002000486</name>
</gene>
<reference evidence="1 2" key="1">
    <citation type="submission" date="2015-02" db="EMBL/GenBank/DDBJ databases">
        <title>Improved understanding of the partial-nitritation anammox process through 23 genomes representing the majority of the microbial community.</title>
        <authorList>
            <person name="Speth D.R."/>
            <person name="In T Zandt M."/>
            <person name="Guerrero Cruz S."/>
            <person name="Jetten M.S."/>
            <person name="Dutilh B.E."/>
        </authorList>
    </citation>
    <scope>NUCLEOTIDE SEQUENCE [LARGE SCALE GENOMIC DNA]</scope>
    <source>
        <strain evidence="1">OLB21</strain>
    </source>
</reference>
<evidence type="ECO:0008006" key="3">
    <source>
        <dbReference type="Google" id="ProtNLM"/>
    </source>
</evidence>
<comment type="caution">
    <text evidence="1">The sequence shown here is derived from an EMBL/GenBank/DDBJ whole genome shotgun (WGS) entry which is preliminary data.</text>
</comment>
<organism evidence="1 2">
    <name type="scientific">candidate division WS6 bacterium OLB21</name>
    <dbReference type="NCBI Taxonomy" id="1617427"/>
    <lineage>
        <taxon>Bacteria</taxon>
        <taxon>Candidatus Dojkabacteria</taxon>
    </lineage>
</organism>
<accession>A0A136KJ40</accession>
<dbReference type="AlphaFoldDB" id="A0A136KJ40"/>
<evidence type="ECO:0000313" key="2">
    <source>
        <dbReference type="Proteomes" id="UP000070449"/>
    </source>
</evidence>
<dbReference type="Gene3D" id="3.30.2310.20">
    <property type="entry name" value="RelE-like"/>
    <property type="match status" value="1"/>
</dbReference>
<protein>
    <recommendedName>
        <fullName evidence="3">Plasmid stabilization system protein</fullName>
    </recommendedName>
</protein>
<proteinExistence type="predicted"/>
<dbReference type="InterPro" id="IPR035093">
    <property type="entry name" value="RelE/ParE_toxin_dom_sf"/>
</dbReference>
<dbReference type="STRING" id="1617427.UZ20_WS6002000486"/>
<dbReference type="EMBL" id="JYPD01000017">
    <property type="protein sequence ID" value="KXK09437.1"/>
    <property type="molecule type" value="Genomic_DNA"/>
</dbReference>
<dbReference type="Proteomes" id="UP000070449">
    <property type="component" value="Unassembled WGS sequence"/>
</dbReference>